<dbReference type="EMBL" id="VGLS01000051">
    <property type="protein sequence ID" value="MBM3222751.1"/>
    <property type="molecule type" value="Genomic_DNA"/>
</dbReference>
<organism evidence="1 2">
    <name type="scientific">Tectimicrobiota bacterium</name>
    <dbReference type="NCBI Taxonomy" id="2528274"/>
    <lineage>
        <taxon>Bacteria</taxon>
        <taxon>Pseudomonadati</taxon>
        <taxon>Nitrospinota/Tectimicrobiota group</taxon>
        <taxon>Candidatus Tectimicrobiota</taxon>
    </lineage>
</organism>
<name>A0A938B168_UNCTE</name>
<sequence>MVRPPRVTLSAPEYDLAPAVPFHLTMGLSPLALHDWIAPDADLAHDLREKERLLHERHAEVFHALPAAAASSAEVLALLAAHLPERFPTFYRRDGAWLEYLATGQRWPLAAGPLHPLDIAGRLVQEDLCLMQPLEGMTTYTLVGASVCFPTRWRLAEKIGTSLGAIHDPVPGYDTELAPSMERLFARLKVERPVWRLNWSLMDDPALFQPTGHGQTARQHHLTAENAGTHLWLRMERQTLRRLPQTGAILFTIRVYVRPLHRLVTHPAQAAALAATIRTMPPAMQEYKSLTPFLDAVLGWLDSVAPPVKHGEVALQAIELGLCGRFHSGSRGGITRFQAGQ</sequence>
<dbReference type="Pfam" id="PF11927">
    <property type="entry name" value="HODM_asu-like"/>
    <property type="match status" value="1"/>
</dbReference>
<evidence type="ECO:0000313" key="1">
    <source>
        <dbReference type="EMBL" id="MBM3222751.1"/>
    </source>
</evidence>
<reference evidence="1" key="1">
    <citation type="submission" date="2019-03" db="EMBL/GenBank/DDBJ databases">
        <title>Lake Tanganyika Metagenome-Assembled Genomes (MAGs).</title>
        <authorList>
            <person name="Tran P."/>
        </authorList>
    </citation>
    <scope>NUCLEOTIDE SEQUENCE</scope>
    <source>
        <strain evidence="1">K_DeepCast_65m_m2_066</strain>
    </source>
</reference>
<proteinExistence type="predicted"/>
<accession>A0A938B168</accession>
<dbReference type="AlphaFoldDB" id="A0A938B168"/>
<comment type="caution">
    <text evidence="1">The sequence shown here is derived from an EMBL/GenBank/DDBJ whole genome shotgun (WGS) entry which is preliminary data.</text>
</comment>
<dbReference type="Proteomes" id="UP000712673">
    <property type="component" value="Unassembled WGS sequence"/>
</dbReference>
<protein>
    <submittedName>
        <fullName evidence="1">DUF3445 domain-containing protein</fullName>
    </submittedName>
</protein>
<dbReference type="InterPro" id="IPR021848">
    <property type="entry name" value="HODM_asu-like"/>
</dbReference>
<gene>
    <name evidence="1" type="ORF">FJZ47_02965</name>
</gene>
<evidence type="ECO:0000313" key="2">
    <source>
        <dbReference type="Proteomes" id="UP000712673"/>
    </source>
</evidence>